<dbReference type="InterPro" id="IPR036249">
    <property type="entry name" value="Thioredoxin-like_sf"/>
</dbReference>
<keyword evidence="4" id="KW-0049">Antioxidant</keyword>
<dbReference type="Pfam" id="PF00578">
    <property type="entry name" value="AhpC-TSA"/>
    <property type="match status" value="1"/>
</dbReference>
<dbReference type="GO" id="GO:0008379">
    <property type="term" value="F:thioredoxin peroxidase activity"/>
    <property type="evidence" value="ECO:0007669"/>
    <property type="project" value="TreeGrafter"/>
</dbReference>
<dbReference type="AlphaFoldDB" id="A0A2T0MZH9"/>
<dbReference type="InterPro" id="IPR013766">
    <property type="entry name" value="Thioredoxin_domain"/>
</dbReference>
<evidence type="ECO:0000259" key="12">
    <source>
        <dbReference type="PROSITE" id="PS51352"/>
    </source>
</evidence>
<keyword evidence="5" id="KW-0560">Oxidoreductase</keyword>
<evidence type="ECO:0000313" key="13">
    <source>
        <dbReference type="EMBL" id="PRX64795.1"/>
    </source>
</evidence>
<keyword evidence="14" id="KW-1185">Reference proteome</keyword>
<comment type="caution">
    <text evidence="13">The sequence shown here is derived from an EMBL/GenBank/DDBJ whole genome shotgun (WGS) entry which is preliminary data.</text>
</comment>
<dbReference type="RefSeq" id="WP_106241412.1">
    <property type="nucleotide sequence ID" value="NZ_JBFAIL010000004.1"/>
</dbReference>
<keyword evidence="3" id="KW-0575">Peroxidase</keyword>
<accession>A0A2T0MZH9</accession>
<evidence type="ECO:0000256" key="4">
    <source>
        <dbReference type="ARBA" id="ARBA00022862"/>
    </source>
</evidence>
<dbReference type="PANTHER" id="PTHR42801">
    <property type="entry name" value="THIOREDOXIN-DEPENDENT PEROXIDE REDUCTASE"/>
    <property type="match status" value="1"/>
</dbReference>
<gene>
    <name evidence="13" type="ORF">B0I32_108156</name>
</gene>
<evidence type="ECO:0000256" key="5">
    <source>
        <dbReference type="ARBA" id="ARBA00023002"/>
    </source>
</evidence>
<evidence type="ECO:0000313" key="14">
    <source>
        <dbReference type="Proteomes" id="UP000238312"/>
    </source>
</evidence>
<dbReference type="GO" id="GO:0034599">
    <property type="term" value="P:cellular response to oxidative stress"/>
    <property type="evidence" value="ECO:0007669"/>
    <property type="project" value="TreeGrafter"/>
</dbReference>
<evidence type="ECO:0000256" key="10">
    <source>
        <dbReference type="ARBA" id="ARBA00041373"/>
    </source>
</evidence>
<protein>
    <recommendedName>
        <fullName evidence="2">thioredoxin-dependent peroxiredoxin</fullName>
        <ecNumber evidence="2">1.11.1.24</ecNumber>
    </recommendedName>
    <alternativeName>
        <fullName evidence="10">Bacterioferritin comigratory protein</fullName>
    </alternativeName>
    <alternativeName>
        <fullName evidence="8">Thioredoxin peroxidase</fullName>
    </alternativeName>
</protein>
<evidence type="ECO:0000256" key="2">
    <source>
        <dbReference type="ARBA" id="ARBA00013017"/>
    </source>
</evidence>
<dbReference type="PROSITE" id="PS51352">
    <property type="entry name" value="THIOREDOXIN_2"/>
    <property type="match status" value="1"/>
</dbReference>
<evidence type="ECO:0000256" key="9">
    <source>
        <dbReference type="ARBA" id="ARBA00038489"/>
    </source>
</evidence>
<name>A0A2T0MZH9_9ACTN</name>
<keyword evidence="7" id="KW-0676">Redox-active center</keyword>
<evidence type="ECO:0000256" key="7">
    <source>
        <dbReference type="ARBA" id="ARBA00023284"/>
    </source>
</evidence>
<comment type="catalytic activity">
    <reaction evidence="11">
        <text>a hydroperoxide + [thioredoxin]-dithiol = an alcohol + [thioredoxin]-disulfide + H2O</text>
        <dbReference type="Rhea" id="RHEA:62620"/>
        <dbReference type="Rhea" id="RHEA-COMP:10698"/>
        <dbReference type="Rhea" id="RHEA-COMP:10700"/>
        <dbReference type="ChEBI" id="CHEBI:15377"/>
        <dbReference type="ChEBI" id="CHEBI:29950"/>
        <dbReference type="ChEBI" id="CHEBI:30879"/>
        <dbReference type="ChEBI" id="CHEBI:35924"/>
        <dbReference type="ChEBI" id="CHEBI:50058"/>
        <dbReference type="EC" id="1.11.1.24"/>
    </reaction>
</comment>
<dbReference type="EC" id="1.11.1.24" evidence="2"/>
<dbReference type="Gene3D" id="3.40.30.10">
    <property type="entry name" value="Glutaredoxin"/>
    <property type="match status" value="1"/>
</dbReference>
<evidence type="ECO:0000256" key="11">
    <source>
        <dbReference type="ARBA" id="ARBA00049091"/>
    </source>
</evidence>
<comment type="similarity">
    <text evidence="9">Belongs to the peroxiredoxin family. BCP/PrxQ subfamily.</text>
</comment>
<evidence type="ECO:0000256" key="1">
    <source>
        <dbReference type="ARBA" id="ARBA00003330"/>
    </source>
</evidence>
<feature type="domain" description="Thioredoxin" evidence="12">
    <location>
        <begin position="15"/>
        <end position="170"/>
    </location>
</feature>
<dbReference type="PANTHER" id="PTHR42801:SF7">
    <property type="entry name" value="SLL1159 PROTEIN"/>
    <property type="match status" value="1"/>
</dbReference>
<sequence length="171" mass="17827">MTDSVNGKAAPASLLHPGDAFPALTLSLPGGDELRLPDALAGGFGVVLFYRGSWCPYCNAQLRAFQRSLDKLAELDVKVVAVSVDDEATTKELIAKHGLTFPVGHSADAAAFAAATGAFVHTDPVYLDSTGFVLGPDGRVIVSVYSSGAIGRLVPEDVAGMIRYIREHAAG</sequence>
<dbReference type="SUPFAM" id="SSF52833">
    <property type="entry name" value="Thioredoxin-like"/>
    <property type="match status" value="1"/>
</dbReference>
<dbReference type="GO" id="GO:0005737">
    <property type="term" value="C:cytoplasm"/>
    <property type="evidence" value="ECO:0007669"/>
    <property type="project" value="TreeGrafter"/>
</dbReference>
<dbReference type="OrthoDB" id="9809746at2"/>
<reference evidence="13 14" key="1">
    <citation type="submission" date="2018-03" db="EMBL/GenBank/DDBJ databases">
        <title>Genomic Encyclopedia of Type Strains, Phase III (KMG-III): the genomes of soil and plant-associated and newly described type strains.</title>
        <authorList>
            <person name="Whitman W."/>
        </authorList>
    </citation>
    <scope>NUCLEOTIDE SEQUENCE [LARGE SCALE GENOMIC DNA]</scope>
    <source>
        <strain evidence="13 14">CGMCC 4.7104</strain>
    </source>
</reference>
<evidence type="ECO:0000256" key="6">
    <source>
        <dbReference type="ARBA" id="ARBA00023157"/>
    </source>
</evidence>
<comment type="function">
    <text evidence="1">Thiol-specific peroxidase that catalyzes the reduction of hydrogen peroxide and organic hydroperoxides to water and alcohols, respectively. Plays a role in cell protection against oxidative stress by detoxifying peroxides and as sensor of hydrogen peroxide-mediated signaling events.</text>
</comment>
<organism evidence="13 14">
    <name type="scientific">Nonomuraea fuscirosea</name>
    <dbReference type="NCBI Taxonomy" id="1291556"/>
    <lineage>
        <taxon>Bacteria</taxon>
        <taxon>Bacillati</taxon>
        <taxon>Actinomycetota</taxon>
        <taxon>Actinomycetes</taxon>
        <taxon>Streptosporangiales</taxon>
        <taxon>Streptosporangiaceae</taxon>
        <taxon>Nonomuraea</taxon>
    </lineage>
</organism>
<dbReference type="Proteomes" id="UP000238312">
    <property type="component" value="Unassembled WGS sequence"/>
</dbReference>
<evidence type="ECO:0000256" key="3">
    <source>
        <dbReference type="ARBA" id="ARBA00022559"/>
    </source>
</evidence>
<dbReference type="InterPro" id="IPR050924">
    <property type="entry name" value="Peroxiredoxin_BCP/PrxQ"/>
</dbReference>
<dbReference type="GO" id="GO:0045454">
    <property type="term" value="P:cell redox homeostasis"/>
    <property type="evidence" value="ECO:0007669"/>
    <property type="project" value="TreeGrafter"/>
</dbReference>
<evidence type="ECO:0000256" key="8">
    <source>
        <dbReference type="ARBA" id="ARBA00032824"/>
    </source>
</evidence>
<dbReference type="InterPro" id="IPR000866">
    <property type="entry name" value="AhpC/TSA"/>
</dbReference>
<keyword evidence="6" id="KW-1015">Disulfide bond</keyword>
<proteinExistence type="inferred from homology"/>
<dbReference type="EMBL" id="PVNG01000008">
    <property type="protein sequence ID" value="PRX64795.1"/>
    <property type="molecule type" value="Genomic_DNA"/>
</dbReference>